<evidence type="ECO:0000313" key="3">
    <source>
        <dbReference type="Proteomes" id="UP000095255"/>
    </source>
</evidence>
<reference evidence="2 3" key="1">
    <citation type="submission" date="2016-09" db="EMBL/GenBank/DDBJ databases">
        <title>Desulfuribacillus arsenicus sp. nov., an obligately anaerobic, dissimilatory arsenic- and antimonate-reducing bacterium isolated from anoxic sediments.</title>
        <authorList>
            <person name="Abin C.A."/>
            <person name="Hollibaugh J.T."/>
        </authorList>
    </citation>
    <scope>NUCLEOTIDE SEQUENCE [LARGE SCALE GENOMIC DNA]</scope>
    <source>
        <strain evidence="2 3">MLFW-2</strain>
    </source>
</reference>
<evidence type="ECO:0000313" key="2">
    <source>
        <dbReference type="EMBL" id="OEH84223.1"/>
    </source>
</evidence>
<evidence type="ECO:0000256" key="1">
    <source>
        <dbReference type="SAM" id="Phobius"/>
    </source>
</evidence>
<keyword evidence="1" id="KW-0812">Transmembrane</keyword>
<dbReference type="STRING" id="1390249.BHU72_12530"/>
<keyword evidence="1" id="KW-0472">Membrane</keyword>
<protein>
    <recommendedName>
        <fullName evidence="4">Type 4 fimbrial biogenesis protein PilX N-terminal domain-containing protein</fullName>
    </recommendedName>
</protein>
<organism evidence="2 3">
    <name type="scientific">Desulfuribacillus stibiiarsenatis</name>
    <dbReference type="NCBI Taxonomy" id="1390249"/>
    <lineage>
        <taxon>Bacteria</taxon>
        <taxon>Bacillati</taxon>
        <taxon>Bacillota</taxon>
        <taxon>Desulfuribacillia</taxon>
        <taxon>Desulfuribacillales</taxon>
        <taxon>Desulfuribacillaceae</taxon>
        <taxon>Desulfuribacillus</taxon>
    </lineage>
</organism>
<gene>
    <name evidence="2" type="ORF">BHU72_12530</name>
</gene>
<keyword evidence="3" id="KW-1185">Reference proteome</keyword>
<feature type="transmembrane region" description="Helical" evidence="1">
    <location>
        <begin position="12"/>
        <end position="34"/>
    </location>
</feature>
<dbReference type="EMBL" id="MJAT01000040">
    <property type="protein sequence ID" value="OEH84223.1"/>
    <property type="molecule type" value="Genomic_DNA"/>
</dbReference>
<dbReference type="RefSeq" id="WP_069703460.1">
    <property type="nucleotide sequence ID" value="NZ_MJAT01000040.1"/>
</dbReference>
<sequence>MKQNINNRSGLALPLVILVVLLVTLLSGVMLTALNNEFRTRAATEEIISTKYFSEAGIEHGITEITKIIEDQMAIARTGAQLLQTINVTFDTIPGYGTNQLIQHNGQTLGQYGYLIETKLSESSLVQNLTFTVLEVSTGVYRAIPNHTRFKITANGQRSGSKNYRIEAEVDIGINFTNTNIEQVRIAKWTEFH</sequence>
<accession>A0A1E5L2G4</accession>
<name>A0A1E5L2G4_9FIRM</name>
<comment type="caution">
    <text evidence="2">The sequence shown here is derived from an EMBL/GenBank/DDBJ whole genome shotgun (WGS) entry which is preliminary data.</text>
</comment>
<dbReference type="AlphaFoldDB" id="A0A1E5L2G4"/>
<keyword evidence="1" id="KW-1133">Transmembrane helix</keyword>
<proteinExistence type="predicted"/>
<evidence type="ECO:0008006" key="4">
    <source>
        <dbReference type="Google" id="ProtNLM"/>
    </source>
</evidence>
<dbReference type="Proteomes" id="UP000095255">
    <property type="component" value="Unassembled WGS sequence"/>
</dbReference>